<gene>
    <name evidence="6" type="ORF">DSTB1V02_LOCUS7627</name>
</gene>
<reference evidence="6" key="1">
    <citation type="submission" date="2020-11" db="EMBL/GenBank/DDBJ databases">
        <authorList>
            <person name="Tran Van P."/>
        </authorList>
    </citation>
    <scope>NUCLEOTIDE SEQUENCE</scope>
</reference>
<dbReference type="GO" id="GO:0045022">
    <property type="term" value="P:early endosome to late endosome transport"/>
    <property type="evidence" value="ECO:0007669"/>
    <property type="project" value="TreeGrafter"/>
</dbReference>
<dbReference type="Gene3D" id="1.20.120.560">
    <property type="entry name" value="alix/aip1 in complex with the ypdl late domain"/>
    <property type="match status" value="1"/>
</dbReference>
<keyword evidence="4" id="KW-0967">Endosome</keyword>
<dbReference type="InterPro" id="IPR004328">
    <property type="entry name" value="BRO1_dom"/>
</dbReference>
<dbReference type="Pfam" id="PF03097">
    <property type="entry name" value="BRO1"/>
    <property type="match status" value="1"/>
</dbReference>
<organism evidence="6">
    <name type="scientific">Darwinula stevensoni</name>
    <dbReference type="NCBI Taxonomy" id="69355"/>
    <lineage>
        <taxon>Eukaryota</taxon>
        <taxon>Metazoa</taxon>
        <taxon>Ecdysozoa</taxon>
        <taxon>Arthropoda</taxon>
        <taxon>Crustacea</taxon>
        <taxon>Oligostraca</taxon>
        <taxon>Ostracoda</taxon>
        <taxon>Podocopa</taxon>
        <taxon>Podocopida</taxon>
        <taxon>Darwinulocopina</taxon>
        <taxon>Darwinuloidea</taxon>
        <taxon>Darwinulidae</taxon>
        <taxon>Darwinula</taxon>
    </lineage>
</organism>
<evidence type="ECO:0000256" key="2">
    <source>
        <dbReference type="ARBA" id="ARBA00004496"/>
    </source>
</evidence>
<protein>
    <recommendedName>
        <fullName evidence="5">BRO1 domain-containing protein</fullName>
    </recommendedName>
</protein>
<evidence type="ECO:0000313" key="7">
    <source>
        <dbReference type="Proteomes" id="UP000677054"/>
    </source>
</evidence>
<proteinExistence type="predicted"/>
<dbReference type="AlphaFoldDB" id="A0A7R9A4D9"/>
<evidence type="ECO:0000313" key="6">
    <source>
        <dbReference type="EMBL" id="CAD7247802.1"/>
    </source>
</evidence>
<evidence type="ECO:0000256" key="1">
    <source>
        <dbReference type="ARBA" id="ARBA00004177"/>
    </source>
</evidence>
<dbReference type="InterPro" id="IPR025304">
    <property type="entry name" value="ALIX_V_dom"/>
</dbReference>
<dbReference type="PANTHER" id="PTHR23030">
    <property type="entry name" value="PCD6 INTERACTING PROTEIN-RELATED"/>
    <property type="match status" value="1"/>
</dbReference>
<evidence type="ECO:0000256" key="3">
    <source>
        <dbReference type="ARBA" id="ARBA00022490"/>
    </source>
</evidence>
<accession>A0A7R9A4D9</accession>
<name>A0A7R9A4D9_9CRUS</name>
<keyword evidence="3" id="KW-0963">Cytoplasm</keyword>
<sequence>MAFNETVTFTLDVVGGKLAAAQKENEFIYHEKVPDLCSLPRVKGASLVKGVGFSISDPDISGPDIFASLVPLEAHEASSLYSEEKAKILRDLGNKISGKDQELMSFLTSLHPEHLELLENMDHLPGSLVDRIASLSARPQAIQEMKETMEKLSSLFHDVQSGLKDIDEILQEEDEKEADFEKVMGKRSPSRLIVELKREFKCYQDAHAKASGSNTALHQAVQLHLENIKLLLQPLDVIQDHIPSIEISHGDHFRHPPCTHFRHAQMVMQNSEDCCGRCPDHERDLLFLQAAIIQHQLFHLFNNVRRSRFDRSSTSRIIF</sequence>
<dbReference type="InterPro" id="IPR038499">
    <property type="entry name" value="BRO1_sf"/>
</dbReference>
<dbReference type="Gene3D" id="1.20.140.50">
    <property type="entry name" value="alix/aip1 like domains"/>
    <property type="match status" value="1"/>
</dbReference>
<dbReference type="GO" id="GO:0032456">
    <property type="term" value="P:endocytic recycling"/>
    <property type="evidence" value="ECO:0007669"/>
    <property type="project" value="TreeGrafter"/>
</dbReference>
<dbReference type="GO" id="GO:0043328">
    <property type="term" value="P:protein transport to vacuole involved in ubiquitin-dependent protein catabolic process via the multivesicular body sorting pathway"/>
    <property type="evidence" value="ECO:0007669"/>
    <property type="project" value="TreeGrafter"/>
</dbReference>
<dbReference type="PROSITE" id="PS51180">
    <property type="entry name" value="BRO1"/>
    <property type="match status" value="1"/>
</dbReference>
<dbReference type="Gene3D" id="1.25.40.280">
    <property type="entry name" value="alix/aip1 like domains"/>
    <property type="match status" value="1"/>
</dbReference>
<dbReference type="Pfam" id="PF13949">
    <property type="entry name" value="ALIX_LYPXL_bnd"/>
    <property type="match status" value="1"/>
</dbReference>
<feature type="domain" description="BRO1" evidence="5">
    <location>
        <begin position="1"/>
        <end position="103"/>
    </location>
</feature>
<dbReference type="EMBL" id="LR901108">
    <property type="protein sequence ID" value="CAD7247802.1"/>
    <property type="molecule type" value="Genomic_DNA"/>
</dbReference>
<dbReference type="OrthoDB" id="10266451at2759"/>
<dbReference type="EMBL" id="CAJPEV010001591">
    <property type="protein sequence ID" value="CAG0893409.1"/>
    <property type="molecule type" value="Genomic_DNA"/>
</dbReference>
<dbReference type="Proteomes" id="UP000677054">
    <property type="component" value="Unassembled WGS sequence"/>
</dbReference>
<dbReference type="PANTHER" id="PTHR23030:SF30">
    <property type="entry name" value="TYROSINE-PROTEIN PHOSPHATASE NON-RECEPTOR TYPE 23"/>
    <property type="match status" value="1"/>
</dbReference>
<comment type="subcellular location">
    <subcellularLocation>
        <location evidence="2">Cytoplasm</location>
    </subcellularLocation>
    <subcellularLocation>
        <location evidence="1">Endosome</location>
    </subcellularLocation>
</comment>
<dbReference type="GO" id="GO:0005768">
    <property type="term" value="C:endosome"/>
    <property type="evidence" value="ECO:0007669"/>
    <property type="project" value="UniProtKB-SubCell"/>
</dbReference>
<evidence type="ECO:0000256" key="4">
    <source>
        <dbReference type="ARBA" id="ARBA00022753"/>
    </source>
</evidence>
<keyword evidence="7" id="KW-1185">Reference proteome</keyword>
<evidence type="ECO:0000259" key="5">
    <source>
        <dbReference type="PROSITE" id="PS51180"/>
    </source>
</evidence>